<keyword evidence="2" id="KW-1185">Reference proteome</keyword>
<dbReference type="Proteomes" id="UP000637720">
    <property type="component" value="Unassembled WGS sequence"/>
</dbReference>
<reference evidence="1" key="1">
    <citation type="journal article" date="2014" name="Int. J. Syst. Evol. Microbiol.">
        <title>Complete genome sequence of Corynebacterium casei LMG S-19264T (=DSM 44701T), isolated from a smear-ripened cheese.</title>
        <authorList>
            <consortium name="US DOE Joint Genome Institute (JGI-PGF)"/>
            <person name="Walter F."/>
            <person name="Albersmeier A."/>
            <person name="Kalinowski J."/>
            <person name="Ruckert C."/>
        </authorList>
    </citation>
    <scope>NUCLEOTIDE SEQUENCE</scope>
    <source>
        <strain evidence="1">JCM 14719</strain>
    </source>
</reference>
<dbReference type="AlphaFoldDB" id="A0A8J3FCT7"/>
<organism evidence="1 2">
    <name type="scientific">Calditerricola satsumensis</name>
    <dbReference type="NCBI Taxonomy" id="373054"/>
    <lineage>
        <taxon>Bacteria</taxon>
        <taxon>Bacillati</taxon>
        <taxon>Bacillota</taxon>
        <taxon>Bacilli</taxon>
        <taxon>Bacillales</taxon>
        <taxon>Bacillaceae</taxon>
        <taxon>Calditerricola</taxon>
    </lineage>
</organism>
<proteinExistence type="predicted"/>
<dbReference type="EMBL" id="BMOF01000061">
    <property type="protein sequence ID" value="GGK07251.1"/>
    <property type="molecule type" value="Genomic_DNA"/>
</dbReference>
<accession>A0A8J3FCT7</accession>
<evidence type="ECO:0000313" key="1">
    <source>
        <dbReference type="EMBL" id="GGK07251.1"/>
    </source>
</evidence>
<name>A0A8J3FCT7_9BACI</name>
<reference evidence="1" key="2">
    <citation type="submission" date="2020-09" db="EMBL/GenBank/DDBJ databases">
        <authorList>
            <person name="Sun Q."/>
            <person name="Ohkuma M."/>
        </authorList>
    </citation>
    <scope>NUCLEOTIDE SEQUENCE</scope>
    <source>
        <strain evidence="1">JCM 14719</strain>
    </source>
</reference>
<evidence type="ECO:0000313" key="2">
    <source>
        <dbReference type="Proteomes" id="UP000637720"/>
    </source>
</evidence>
<protein>
    <recommendedName>
        <fullName evidence="3">DUF4926 domain-containing protein</fullName>
    </recommendedName>
</protein>
<comment type="caution">
    <text evidence="1">The sequence shown here is derived from an EMBL/GenBank/DDBJ whole genome shotgun (WGS) entry which is preliminary data.</text>
</comment>
<evidence type="ECO:0008006" key="3">
    <source>
        <dbReference type="Google" id="ProtNLM"/>
    </source>
</evidence>
<gene>
    <name evidence="1" type="ORF">GCM10007043_21640</name>
</gene>
<sequence length="61" mass="6964">MSMNEIGEFDVVKLKDGREGTVVEVYDVPDFPLAYEVEFDDGSLETVQPSQIDKVIWKAKR</sequence>